<feature type="transmembrane region" description="Helical" evidence="11">
    <location>
        <begin position="177"/>
        <end position="197"/>
    </location>
</feature>
<dbReference type="Proteomes" id="UP000838412">
    <property type="component" value="Chromosome 6"/>
</dbReference>
<evidence type="ECO:0000259" key="13">
    <source>
        <dbReference type="PROSITE" id="PS50050"/>
    </source>
</evidence>
<comment type="subcellular location">
    <subcellularLocation>
        <location evidence="1">Membrane</location>
        <topology evidence="1">Single-pass membrane protein</topology>
    </subcellularLocation>
</comment>
<dbReference type="GO" id="GO:0038023">
    <property type="term" value="F:signaling receptor activity"/>
    <property type="evidence" value="ECO:0007669"/>
    <property type="project" value="InterPro"/>
</dbReference>
<feature type="disulfide bond" evidence="9">
    <location>
        <begin position="52"/>
        <end position="70"/>
    </location>
</feature>
<dbReference type="InterPro" id="IPR011029">
    <property type="entry name" value="DEATH-like_dom_sf"/>
</dbReference>
<feature type="region of interest" description="Disordered" evidence="10">
    <location>
        <begin position="249"/>
        <end position="290"/>
    </location>
</feature>
<evidence type="ECO:0000256" key="5">
    <source>
        <dbReference type="ARBA" id="ARBA00023136"/>
    </source>
</evidence>
<dbReference type="AlphaFoldDB" id="A0A8K0A348"/>
<dbReference type="PANTHER" id="PTHR12120:SF10">
    <property type="entry name" value="TNFR-CYS DOMAIN-CONTAINING PROTEIN"/>
    <property type="match status" value="1"/>
</dbReference>
<evidence type="ECO:0000256" key="3">
    <source>
        <dbReference type="ARBA" id="ARBA00022737"/>
    </source>
</evidence>
<dbReference type="PANTHER" id="PTHR12120">
    <property type="entry name" value="TNFR-CYS DOMAIN-CONTAINING PROTEIN"/>
    <property type="match status" value="1"/>
</dbReference>
<evidence type="ECO:0000256" key="12">
    <source>
        <dbReference type="SAM" id="SignalP"/>
    </source>
</evidence>
<feature type="signal peptide" evidence="12">
    <location>
        <begin position="1"/>
        <end position="27"/>
    </location>
</feature>
<dbReference type="GO" id="GO:0043123">
    <property type="term" value="P:positive regulation of canonical NF-kappaB signal transduction"/>
    <property type="evidence" value="ECO:0007669"/>
    <property type="project" value="InterPro"/>
</dbReference>
<dbReference type="InterPro" id="IPR001368">
    <property type="entry name" value="TNFR/NGFR_Cys_rich_reg"/>
</dbReference>
<dbReference type="OrthoDB" id="10042879at2759"/>
<feature type="chain" id="PRO_5035464095" evidence="12">
    <location>
        <begin position="28"/>
        <end position="510"/>
    </location>
</feature>
<feature type="region of interest" description="Disordered" evidence="10">
    <location>
        <begin position="329"/>
        <end position="362"/>
    </location>
</feature>
<evidence type="ECO:0000313" key="14">
    <source>
        <dbReference type="EMBL" id="CAH1267184.1"/>
    </source>
</evidence>
<dbReference type="PROSITE" id="PS50050">
    <property type="entry name" value="TNFR_NGFR_2"/>
    <property type="match status" value="1"/>
</dbReference>
<evidence type="ECO:0000256" key="9">
    <source>
        <dbReference type="PROSITE-ProRule" id="PRU00206"/>
    </source>
</evidence>
<dbReference type="EMBL" id="OV696691">
    <property type="protein sequence ID" value="CAH1267184.1"/>
    <property type="molecule type" value="Genomic_DNA"/>
</dbReference>
<evidence type="ECO:0000256" key="2">
    <source>
        <dbReference type="ARBA" id="ARBA00022692"/>
    </source>
</evidence>
<feature type="region of interest" description="Disordered" evidence="10">
    <location>
        <begin position="212"/>
        <end position="236"/>
    </location>
</feature>
<keyword evidence="3" id="KW-0677">Repeat</keyword>
<evidence type="ECO:0000256" key="10">
    <source>
        <dbReference type="SAM" id="MobiDB-lite"/>
    </source>
</evidence>
<keyword evidence="5 11" id="KW-0472">Membrane</keyword>
<evidence type="ECO:0000256" key="7">
    <source>
        <dbReference type="ARBA" id="ARBA00023170"/>
    </source>
</evidence>
<dbReference type="InterPro" id="IPR047526">
    <property type="entry name" value="TNR19/27/EDAR"/>
</dbReference>
<organism evidence="14 15">
    <name type="scientific">Branchiostoma lanceolatum</name>
    <name type="common">Common lancelet</name>
    <name type="synonym">Amphioxus lanceolatum</name>
    <dbReference type="NCBI Taxonomy" id="7740"/>
    <lineage>
        <taxon>Eukaryota</taxon>
        <taxon>Metazoa</taxon>
        <taxon>Chordata</taxon>
        <taxon>Cephalochordata</taxon>
        <taxon>Leptocardii</taxon>
        <taxon>Amphioxiformes</taxon>
        <taxon>Branchiostomatidae</taxon>
        <taxon>Branchiostoma</taxon>
    </lineage>
</organism>
<evidence type="ECO:0000313" key="15">
    <source>
        <dbReference type="Proteomes" id="UP000838412"/>
    </source>
</evidence>
<evidence type="ECO:0000256" key="6">
    <source>
        <dbReference type="ARBA" id="ARBA00023157"/>
    </source>
</evidence>
<sequence length="510" mass="56173">MENSKTTTAFVIGLLVLHVSIDLAVQATEGDCIISQYLDSQGVCTSCNGRTCQPGEKIVTPCGKGQDVTCEPCTDLEPDHTCASGTSVRSCISCKSQNKKQVRACDANSDSICEGCLDNHYAKVSGDRVYCLHCQEDRENRTECQPEPPIIKPSGEGNDDPKLPVKGAKRNDVTTPVLITVVCVLAIGIFVFIIIIWRKPMMCKGRTYQQTAQGDVESPRPQESEGHDESPAEKDKVLCRIEGKRVRFKRQLSSSSTKSEDEEKLLGDTSMTKRKHRPPKLNLKPSSEVGEVDVHCAGPPSVHGVDAAPFPEDGTPSPFPVEEEDVFPHPTDITEGTKERPASGVDAEIPAPENNIPHTRRESKDFSGQTAKVHSANAAPNNTANKYSTKLASCTSHADTIRLDDEWFNYNIKQRLSVFLDKIQPIPSMPTWRTFFEKFKLKKNELDAVDNRAVSSPSIALFDMLQSRNPGAENCFTVGHVLRQLDKMKFTDAANALCDELLEHMNQSKA</sequence>
<accession>A0A8K0A348</accession>
<evidence type="ECO:0000256" key="11">
    <source>
        <dbReference type="SAM" id="Phobius"/>
    </source>
</evidence>
<evidence type="ECO:0000256" key="4">
    <source>
        <dbReference type="ARBA" id="ARBA00022989"/>
    </source>
</evidence>
<protein>
    <submittedName>
        <fullName evidence="14">TNFRSF19 protein</fullName>
    </submittedName>
</protein>
<dbReference type="Gene3D" id="2.10.50.10">
    <property type="entry name" value="Tumor Necrosis Factor Receptor, subunit A, domain 2"/>
    <property type="match status" value="1"/>
</dbReference>
<feature type="compositionally biased region" description="Basic and acidic residues" evidence="10">
    <location>
        <begin position="217"/>
        <end position="236"/>
    </location>
</feature>
<feature type="domain" description="TNFR-Cys" evidence="13">
    <location>
        <begin position="31"/>
        <end position="70"/>
    </location>
</feature>
<evidence type="ECO:0000256" key="1">
    <source>
        <dbReference type="ARBA" id="ARBA00004167"/>
    </source>
</evidence>
<keyword evidence="15" id="KW-1185">Reference proteome</keyword>
<dbReference type="GO" id="GO:0046330">
    <property type="term" value="P:positive regulation of JNK cascade"/>
    <property type="evidence" value="ECO:0007669"/>
    <property type="project" value="InterPro"/>
</dbReference>
<proteinExistence type="predicted"/>
<name>A0A8K0A348_BRALA</name>
<keyword evidence="8" id="KW-0325">Glycoprotein</keyword>
<keyword evidence="2 11" id="KW-0812">Transmembrane</keyword>
<dbReference type="SUPFAM" id="SSF47986">
    <property type="entry name" value="DEATH domain"/>
    <property type="match status" value="1"/>
</dbReference>
<reference evidence="14" key="1">
    <citation type="submission" date="2022-01" db="EMBL/GenBank/DDBJ databases">
        <authorList>
            <person name="Braso-Vives M."/>
        </authorList>
    </citation>
    <scope>NUCLEOTIDE SEQUENCE</scope>
</reference>
<keyword evidence="7" id="KW-0675">Receptor</keyword>
<keyword evidence="4 11" id="KW-1133">Transmembrane helix</keyword>
<evidence type="ECO:0000256" key="8">
    <source>
        <dbReference type="ARBA" id="ARBA00023180"/>
    </source>
</evidence>
<feature type="repeat" description="TNFR-Cys" evidence="9">
    <location>
        <begin position="31"/>
        <end position="70"/>
    </location>
</feature>
<dbReference type="Gene3D" id="1.10.533.10">
    <property type="entry name" value="Death Domain, Fas"/>
    <property type="match status" value="1"/>
</dbReference>
<gene>
    <name evidence="14" type="primary">TNFRSF19</name>
    <name evidence="14" type="ORF">BLAG_LOCUS20635</name>
</gene>
<dbReference type="SMART" id="SM00208">
    <property type="entry name" value="TNFR"/>
    <property type="match status" value="2"/>
</dbReference>
<feature type="region of interest" description="Disordered" evidence="10">
    <location>
        <begin position="143"/>
        <end position="167"/>
    </location>
</feature>
<keyword evidence="6 9" id="KW-1015">Disulfide bond</keyword>
<comment type="caution">
    <text evidence="9">Lacks conserved residue(s) required for the propagation of feature annotation.</text>
</comment>
<keyword evidence="12" id="KW-0732">Signal</keyword>
<dbReference type="GO" id="GO:0005886">
    <property type="term" value="C:plasma membrane"/>
    <property type="evidence" value="ECO:0007669"/>
    <property type="project" value="TreeGrafter"/>
</dbReference>